<dbReference type="GO" id="GO:0071949">
    <property type="term" value="F:FAD binding"/>
    <property type="evidence" value="ECO:0007669"/>
    <property type="project" value="InterPro"/>
</dbReference>
<dbReference type="Pfam" id="PF01565">
    <property type="entry name" value="FAD_binding_4"/>
    <property type="match status" value="1"/>
</dbReference>
<gene>
    <name evidence="7" type="ORF">BP6252_00481</name>
</gene>
<dbReference type="AlphaFoldDB" id="A0A3D8SQ49"/>
<dbReference type="InterPro" id="IPR050416">
    <property type="entry name" value="FAD-linked_Oxidoreductase"/>
</dbReference>
<accession>A0A3D8SQ49</accession>
<feature type="chain" id="PRO_5017600194" description="FAD-binding PCMH-type domain-containing protein" evidence="5">
    <location>
        <begin position="21"/>
        <end position="501"/>
    </location>
</feature>
<protein>
    <recommendedName>
        <fullName evidence="6">FAD-binding PCMH-type domain-containing protein</fullName>
    </recommendedName>
</protein>
<name>A0A3D8SQ49_9HELO</name>
<keyword evidence="2" id="KW-0285">Flavoprotein</keyword>
<dbReference type="OrthoDB" id="2151789at2759"/>
<evidence type="ECO:0000313" key="8">
    <source>
        <dbReference type="Proteomes" id="UP000256645"/>
    </source>
</evidence>
<comment type="caution">
    <text evidence="7">The sequence shown here is derived from an EMBL/GenBank/DDBJ whole genome shotgun (WGS) entry which is preliminary data.</text>
</comment>
<dbReference type="PANTHER" id="PTHR42973:SF53">
    <property type="entry name" value="FAD-BINDING PCMH-TYPE DOMAIN-CONTAINING PROTEIN-RELATED"/>
    <property type="match status" value="1"/>
</dbReference>
<evidence type="ECO:0000256" key="2">
    <source>
        <dbReference type="ARBA" id="ARBA00022630"/>
    </source>
</evidence>
<keyword evidence="4" id="KW-0560">Oxidoreductase</keyword>
<dbReference type="PANTHER" id="PTHR42973">
    <property type="entry name" value="BINDING OXIDOREDUCTASE, PUTATIVE (AFU_ORTHOLOGUE AFUA_1G17690)-RELATED"/>
    <property type="match status" value="1"/>
</dbReference>
<dbReference type="Proteomes" id="UP000256645">
    <property type="component" value="Unassembled WGS sequence"/>
</dbReference>
<reference evidence="7 8" key="1">
    <citation type="journal article" date="2018" name="IMA Fungus">
        <title>IMA Genome-F 9: Draft genome sequence of Annulohypoxylon stygium, Aspergillus mulundensis, Berkeleyomyces basicola (syn. Thielaviopsis basicola), Ceratocystis smalleyi, two Cercospora beticola strains, Coleophoma cylindrospora, Fusarium fracticaudum, Phialophora cf. hyalina, and Morchella septimelata.</title>
        <authorList>
            <person name="Wingfield B.D."/>
            <person name="Bills G.F."/>
            <person name="Dong Y."/>
            <person name="Huang W."/>
            <person name="Nel W.J."/>
            <person name="Swalarsk-Parry B.S."/>
            <person name="Vaghefi N."/>
            <person name="Wilken P.M."/>
            <person name="An Z."/>
            <person name="de Beer Z.W."/>
            <person name="De Vos L."/>
            <person name="Chen L."/>
            <person name="Duong T.A."/>
            <person name="Gao Y."/>
            <person name="Hammerbacher A."/>
            <person name="Kikkert J.R."/>
            <person name="Li Y."/>
            <person name="Li H."/>
            <person name="Li K."/>
            <person name="Li Q."/>
            <person name="Liu X."/>
            <person name="Ma X."/>
            <person name="Naidoo K."/>
            <person name="Pethybridge S.J."/>
            <person name="Sun J."/>
            <person name="Steenkamp E.T."/>
            <person name="van der Nest M.A."/>
            <person name="van Wyk S."/>
            <person name="Wingfield M.J."/>
            <person name="Xiong C."/>
            <person name="Yue Q."/>
            <person name="Zhang X."/>
        </authorList>
    </citation>
    <scope>NUCLEOTIDE SEQUENCE [LARGE SCALE GENOMIC DNA]</scope>
    <source>
        <strain evidence="7 8">BP6252</strain>
    </source>
</reference>
<feature type="signal peptide" evidence="5">
    <location>
        <begin position="1"/>
        <end position="20"/>
    </location>
</feature>
<dbReference type="Gene3D" id="3.30.465.10">
    <property type="match status" value="1"/>
</dbReference>
<dbReference type="EMBL" id="PDLM01000001">
    <property type="protein sequence ID" value="RDW88449.1"/>
    <property type="molecule type" value="Genomic_DNA"/>
</dbReference>
<dbReference type="InterPro" id="IPR036318">
    <property type="entry name" value="FAD-bd_PCMH-like_sf"/>
</dbReference>
<comment type="similarity">
    <text evidence="1">Belongs to the oxygen-dependent FAD-linked oxidoreductase family.</text>
</comment>
<keyword evidence="5" id="KW-0732">Signal</keyword>
<evidence type="ECO:0000256" key="5">
    <source>
        <dbReference type="SAM" id="SignalP"/>
    </source>
</evidence>
<evidence type="ECO:0000256" key="4">
    <source>
        <dbReference type="ARBA" id="ARBA00023002"/>
    </source>
</evidence>
<dbReference type="InterPro" id="IPR016166">
    <property type="entry name" value="FAD-bd_PCMH"/>
</dbReference>
<dbReference type="STRING" id="1849047.A0A3D8SQ49"/>
<evidence type="ECO:0000259" key="6">
    <source>
        <dbReference type="PROSITE" id="PS51387"/>
    </source>
</evidence>
<keyword evidence="3" id="KW-0274">FAD</keyword>
<dbReference type="InterPro" id="IPR006094">
    <property type="entry name" value="Oxid_FAD_bind_N"/>
</dbReference>
<evidence type="ECO:0000313" key="7">
    <source>
        <dbReference type="EMBL" id="RDW88449.1"/>
    </source>
</evidence>
<dbReference type="InterPro" id="IPR016169">
    <property type="entry name" value="FAD-bd_PCMH_sub2"/>
</dbReference>
<organism evidence="7 8">
    <name type="scientific">Coleophoma cylindrospora</name>
    <dbReference type="NCBI Taxonomy" id="1849047"/>
    <lineage>
        <taxon>Eukaryota</taxon>
        <taxon>Fungi</taxon>
        <taxon>Dikarya</taxon>
        <taxon>Ascomycota</taxon>
        <taxon>Pezizomycotina</taxon>
        <taxon>Leotiomycetes</taxon>
        <taxon>Helotiales</taxon>
        <taxon>Dermateaceae</taxon>
        <taxon>Coleophoma</taxon>
    </lineage>
</organism>
<proteinExistence type="inferred from homology"/>
<dbReference type="SUPFAM" id="SSF56176">
    <property type="entry name" value="FAD-binding/transporter-associated domain-like"/>
    <property type="match status" value="1"/>
</dbReference>
<dbReference type="GO" id="GO:0016491">
    <property type="term" value="F:oxidoreductase activity"/>
    <property type="evidence" value="ECO:0007669"/>
    <property type="project" value="UniProtKB-KW"/>
</dbReference>
<sequence>MQSFKVSLAGCLMAAATVCASSVVTVAELSVGANCACTQLASTYGSLVLTSNSTTYAAETIDYWDVRADLQPGCIFKPNTANQVASAVSTLVSCGAQFAVRGGGHMNNPGSNNINGGVLIALNNLTDIKIASDNATVEVAPGLRWIDVYTTVGQYGLYCIGGRLKTIGVPGLELIGGFHYLNNKYGMAMDSVTSYDVVLGNGTQVVANSTSNPDLFWALKGGANNYGIVTKFTMKTYPIPYISTTVQAFNESAIPDFIAATVNLAENDSPDIGAGAVVTVGYNATTKVVSAQLLGVQEGTESPPSRFANYSAIPSLSTSNNVLTPIQWHSQLDSPFQMFRIQFAHKTMKPDANQLVKIYEAWKIAVDEVSDVKGLYPTFVMNLLPKSALSVAKNNGVGNTWGFDDNQSYILWQLATGWASAEDDLRMTNWARSFIDYWHQENCVLNLAHEFMYMGDAGDFQNPVSGFPVESVQRMRQVREAYDPLGVFHRLNWGGFKLGPN</sequence>
<evidence type="ECO:0000256" key="3">
    <source>
        <dbReference type="ARBA" id="ARBA00022827"/>
    </source>
</evidence>
<dbReference type="PROSITE" id="PS51387">
    <property type="entry name" value="FAD_PCMH"/>
    <property type="match status" value="1"/>
</dbReference>
<keyword evidence="8" id="KW-1185">Reference proteome</keyword>
<feature type="domain" description="FAD-binding PCMH-type" evidence="6">
    <location>
        <begin position="68"/>
        <end position="239"/>
    </location>
</feature>
<evidence type="ECO:0000256" key="1">
    <source>
        <dbReference type="ARBA" id="ARBA00005466"/>
    </source>
</evidence>